<name>A0A7D4SIV3_9GAMM</name>
<evidence type="ECO:0008006" key="4">
    <source>
        <dbReference type="Google" id="ProtNLM"/>
    </source>
</evidence>
<accession>A0A7D4SIV3</accession>
<keyword evidence="1" id="KW-0732">Signal</keyword>
<evidence type="ECO:0000313" key="3">
    <source>
        <dbReference type="Proteomes" id="UP000504724"/>
    </source>
</evidence>
<evidence type="ECO:0000256" key="1">
    <source>
        <dbReference type="SAM" id="SignalP"/>
    </source>
</evidence>
<proteinExistence type="predicted"/>
<reference evidence="2 3" key="1">
    <citation type="submission" date="2020-05" db="EMBL/GenBank/DDBJ databases">
        <title>Thiomicrorhabdus sediminis sp.nov. and Thiomicrorhabdus xiamenensis sp.nov., novel sulfur-oxidizing bacteria isolated from coastal sediment.</title>
        <authorList>
            <person name="Liu X."/>
        </authorList>
    </citation>
    <scope>NUCLEOTIDE SEQUENCE [LARGE SCALE GENOMIC DNA]</scope>
    <source>
        <strain evidence="2 3">G2</strain>
    </source>
</reference>
<gene>
    <name evidence="2" type="ORF">HQN79_11205</name>
</gene>
<dbReference type="Proteomes" id="UP000504724">
    <property type="component" value="Chromosome"/>
</dbReference>
<sequence length="399" mass="43786">MQLKTVLAAVMGIAVFSAGSAQAKELSDWYFTGSLGGSISMNEDVTIKDTGGDIEIKDAELKTKPFTAPPYYAVKIGKNLHGNWEGYALEFEHIHQKIYIDDLPADVQHYEITDGFNLFYLNLKRELGDGYAVRAGAGFVLAHPQITVRNTETYTQGGGALPIGEGYQVAGPSMQIAAEKSFEINKNWALVPEVKLTYSPNAKIDLENGSTELSNTAVHFLLGMRYQFNASDDRKSSVAEKKGPAKHFIGYDTYQLNGNEGGAFKYHYRINELYGVELGVHTNYIEGALAGEDSKWHPYQSYSLGVNRTLADLGGFATMSATLGLEYMDKADDISTADATTNIFGQMNLDVPFGFSDQKNWMARFALGSTGKGETADLINDKPDYGHGFFTNIGVYYGF</sequence>
<keyword evidence="3" id="KW-1185">Reference proteome</keyword>
<dbReference type="RefSeq" id="WP_173286571.1">
    <property type="nucleotide sequence ID" value="NZ_CP054020.1"/>
</dbReference>
<dbReference type="InterPro" id="IPR011250">
    <property type="entry name" value="OMP/PagP_B-barrel"/>
</dbReference>
<evidence type="ECO:0000313" key="2">
    <source>
        <dbReference type="EMBL" id="QKI90100.1"/>
    </source>
</evidence>
<dbReference type="EMBL" id="CP054020">
    <property type="protein sequence ID" value="QKI90100.1"/>
    <property type="molecule type" value="Genomic_DNA"/>
</dbReference>
<dbReference type="AlphaFoldDB" id="A0A7D4SIV3"/>
<protein>
    <recommendedName>
        <fullName evidence="4">Outer membrane protein beta-barrel domain-containing protein</fullName>
    </recommendedName>
</protein>
<feature type="chain" id="PRO_5028881033" description="Outer membrane protein beta-barrel domain-containing protein" evidence="1">
    <location>
        <begin position="24"/>
        <end position="399"/>
    </location>
</feature>
<feature type="signal peptide" evidence="1">
    <location>
        <begin position="1"/>
        <end position="23"/>
    </location>
</feature>
<organism evidence="2 3">
    <name type="scientific">Thiomicrorhabdus xiamenensis</name>
    <dbReference type="NCBI Taxonomy" id="2739063"/>
    <lineage>
        <taxon>Bacteria</taxon>
        <taxon>Pseudomonadati</taxon>
        <taxon>Pseudomonadota</taxon>
        <taxon>Gammaproteobacteria</taxon>
        <taxon>Thiotrichales</taxon>
        <taxon>Piscirickettsiaceae</taxon>
        <taxon>Thiomicrorhabdus</taxon>
    </lineage>
</organism>
<dbReference type="KEGG" id="txa:HQN79_11205"/>
<dbReference type="SUPFAM" id="SSF56925">
    <property type="entry name" value="OMPA-like"/>
    <property type="match status" value="1"/>
</dbReference>